<dbReference type="OrthoDB" id="25620at2759"/>
<feature type="compositionally biased region" description="Acidic residues" evidence="1">
    <location>
        <begin position="104"/>
        <end position="128"/>
    </location>
</feature>
<dbReference type="OMA" id="PTICFIM"/>
<dbReference type="AlphaFoldDB" id="A0A078AXW4"/>
<evidence type="ECO:0000313" key="4">
    <source>
        <dbReference type="Proteomes" id="UP000039865"/>
    </source>
</evidence>
<evidence type="ECO:0000313" key="3">
    <source>
        <dbReference type="EMBL" id="CDW86077.1"/>
    </source>
</evidence>
<feature type="region of interest" description="Disordered" evidence="1">
    <location>
        <begin position="90"/>
        <end position="128"/>
    </location>
</feature>
<sequence length="408" mass="47098">MSAIAIVAIRGIKKWPNKKIQIIQNILSKIIKYRDIDKFVAADDYMKFIDKIRGIIDLDCNEEGLMISNGKFDLFEHFYEENLLQANLDYNSDNEGSENLSNEDISDENDDADDYDDELRLNDDDDESSQLIQATDDEDLFGNSSPLKRNQNLKGEDIYNITNKRKIKQQDKQDQKIIKQEIASGQQNINQSEELKVEISDQNIFIKLPQVNQIPDHLKNDKKHLNFRKLVNNELGPSNYSIIKGKLFQTYEFVKFNLIYKGLRDGFQSQKFHELCNDKGPTICFIMNWTGNVFGGFTSIDWKSEGGYKPDKEAFLFSLTDQELLFQRDNEVNAVNHGSNFSWSQGSGKDLHICDNCNNQSQSISQSFSYFNKIQGQYSTYLTGNTHFKVLDIEVYAVDLTRRLISNQ</sequence>
<reference evidence="3 4" key="1">
    <citation type="submission" date="2014-06" db="EMBL/GenBank/DDBJ databases">
        <authorList>
            <person name="Swart Estienne"/>
        </authorList>
    </citation>
    <scope>NUCLEOTIDE SEQUENCE [LARGE SCALE GENOMIC DNA]</scope>
    <source>
        <strain evidence="3 4">130c</strain>
    </source>
</reference>
<keyword evidence="4" id="KW-1185">Reference proteome</keyword>
<dbReference type="Pfam" id="PF07534">
    <property type="entry name" value="TLD"/>
    <property type="match status" value="1"/>
</dbReference>
<dbReference type="EMBL" id="CCKQ01014320">
    <property type="protein sequence ID" value="CDW86077.1"/>
    <property type="molecule type" value="Genomic_DNA"/>
</dbReference>
<gene>
    <name evidence="3" type="primary">Contig7116.g7605</name>
    <name evidence="3" type="ORF">STYLEM_15168</name>
</gene>
<protein>
    <recommendedName>
        <fullName evidence="2">TLDc domain-containing protein</fullName>
    </recommendedName>
</protein>
<organism evidence="3 4">
    <name type="scientific">Stylonychia lemnae</name>
    <name type="common">Ciliate</name>
    <dbReference type="NCBI Taxonomy" id="5949"/>
    <lineage>
        <taxon>Eukaryota</taxon>
        <taxon>Sar</taxon>
        <taxon>Alveolata</taxon>
        <taxon>Ciliophora</taxon>
        <taxon>Intramacronucleata</taxon>
        <taxon>Spirotrichea</taxon>
        <taxon>Stichotrichia</taxon>
        <taxon>Sporadotrichida</taxon>
        <taxon>Oxytrichidae</taxon>
        <taxon>Stylonychinae</taxon>
        <taxon>Stylonychia</taxon>
    </lineage>
</organism>
<evidence type="ECO:0000259" key="2">
    <source>
        <dbReference type="PROSITE" id="PS51886"/>
    </source>
</evidence>
<dbReference type="InterPro" id="IPR006571">
    <property type="entry name" value="TLDc_dom"/>
</dbReference>
<accession>A0A078AXW4</accession>
<dbReference type="SMART" id="SM00584">
    <property type="entry name" value="TLDc"/>
    <property type="match status" value="1"/>
</dbReference>
<dbReference type="Proteomes" id="UP000039865">
    <property type="component" value="Unassembled WGS sequence"/>
</dbReference>
<evidence type="ECO:0000256" key="1">
    <source>
        <dbReference type="SAM" id="MobiDB-lite"/>
    </source>
</evidence>
<feature type="domain" description="TLDc" evidence="2">
    <location>
        <begin position="229"/>
        <end position="399"/>
    </location>
</feature>
<name>A0A078AXW4_STYLE</name>
<dbReference type="InParanoid" id="A0A078AXW4"/>
<proteinExistence type="predicted"/>
<dbReference type="PROSITE" id="PS51886">
    <property type="entry name" value="TLDC"/>
    <property type="match status" value="1"/>
</dbReference>